<sequence>MRLIGQIHVSLKGSVIQRDPTLWEKLKRGFGARLDLDTDRVRVELEATAVVDQVRRALVQLGVGNALSLVIDDTVIFQDTDGKPDDLPDLVLALSEHSSVFGRGFTELKFAAEHEEAGLHLVIEARARAEHAEDEPAGIVSVGGRLRDLEPRAGEAAEDYRRRVEPLAKDPALFEAARLQFESFVGRLEGALKAAMPEARVEQRHAEARVVHAPSGDGAAAGPQPASPAHPGYDPFMVYYPPSPLSMVLDVMLISSFMHMLSPPHVLFVSPAGMPLGTAQEAAANPDLLNDADRGDDGAGDEGAGDEGDGPDDGDPWGDDGGGLDDGGGDLGDFGD</sequence>
<dbReference type="EMBL" id="CP003969">
    <property type="protein sequence ID" value="AGP34747.1"/>
    <property type="molecule type" value="Genomic_DNA"/>
</dbReference>
<dbReference type="HOGENOM" id="CLU_826118_0_0_7"/>
<protein>
    <submittedName>
        <fullName evidence="2">Uncharacterized protein</fullName>
    </submittedName>
</protein>
<evidence type="ECO:0000313" key="2">
    <source>
        <dbReference type="EMBL" id="AGP34747.1"/>
    </source>
</evidence>
<evidence type="ECO:0000256" key="1">
    <source>
        <dbReference type="SAM" id="MobiDB-lite"/>
    </source>
</evidence>
<feature type="compositionally biased region" description="Acidic residues" evidence="1">
    <location>
        <begin position="298"/>
        <end position="318"/>
    </location>
</feature>
<dbReference type="AlphaFoldDB" id="S4XNJ4"/>
<feature type="region of interest" description="Disordered" evidence="1">
    <location>
        <begin position="285"/>
        <end position="336"/>
    </location>
</feature>
<name>S4XNJ4_SORCE</name>
<dbReference type="RefSeq" id="WP_020733906.1">
    <property type="nucleotide sequence ID" value="NC_021658.1"/>
</dbReference>
<dbReference type="eggNOG" id="ENOG50327HQ">
    <property type="taxonomic scope" value="Bacteria"/>
</dbReference>
<organism evidence="2 3">
    <name type="scientific">Sorangium cellulosum So0157-2</name>
    <dbReference type="NCBI Taxonomy" id="1254432"/>
    <lineage>
        <taxon>Bacteria</taxon>
        <taxon>Pseudomonadati</taxon>
        <taxon>Myxococcota</taxon>
        <taxon>Polyangia</taxon>
        <taxon>Polyangiales</taxon>
        <taxon>Polyangiaceae</taxon>
        <taxon>Sorangium</taxon>
    </lineage>
</organism>
<dbReference type="STRING" id="1254432.SCE1572_09625"/>
<reference evidence="2 3" key="1">
    <citation type="journal article" date="2013" name="Sci. Rep.">
        <title>Extraordinary expansion of a Sorangium cellulosum genome from an alkaline milieu.</title>
        <authorList>
            <person name="Han K."/>
            <person name="Li Z.F."/>
            <person name="Peng R."/>
            <person name="Zhu L.P."/>
            <person name="Zhou T."/>
            <person name="Wang L.G."/>
            <person name="Li S.G."/>
            <person name="Zhang X.B."/>
            <person name="Hu W."/>
            <person name="Wu Z.H."/>
            <person name="Qin N."/>
            <person name="Li Y.Z."/>
        </authorList>
    </citation>
    <scope>NUCLEOTIDE SEQUENCE [LARGE SCALE GENOMIC DNA]</scope>
    <source>
        <strain evidence="2 3">So0157-2</strain>
    </source>
</reference>
<dbReference type="KEGG" id="scu:SCE1572_09625"/>
<feature type="compositionally biased region" description="Gly residues" evidence="1">
    <location>
        <begin position="319"/>
        <end position="336"/>
    </location>
</feature>
<dbReference type="OrthoDB" id="5505907at2"/>
<gene>
    <name evidence="2" type="ORF">SCE1572_09625</name>
</gene>
<evidence type="ECO:0000313" key="3">
    <source>
        <dbReference type="Proteomes" id="UP000014803"/>
    </source>
</evidence>
<accession>S4XNJ4</accession>
<dbReference type="Proteomes" id="UP000014803">
    <property type="component" value="Chromosome"/>
</dbReference>
<dbReference type="PATRIC" id="fig|1254432.3.peg.2150"/>
<proteinExistence type="predicted"/>